<reference evidence="1" key="2">
    <citation type="journal article" date="2015" name="Data Brief">
        <title>Shoot transcriptome of the giant reed, Arundo donax.</title>
        <authorList>
            <person name="Barrero R.A."/>
            <person name="Guerrero F.D."/>
            <person name="Moolhuijzen P."/>
            <person name="Goolsby J.A."/>
            <person name="Tidwell J."/>
            <person name="Bellgard S.E."/>
            <person name="Bellgard M.I."/>
        </authorList>
    </citation>
    <scope>NUCLEOTIDE SEQUENCE</scope>
    <source>
        <tissue evidence="1">Shoot tissue taken approximately 20 cm above the soil surface</tissue>
    </source>
</reference>
<dbReference type="AlphaFoldDB" id="A0A0A9H6K3"/>
<organism evidence="1">
    <name type="scientific">Arundo donax</name>
    <name type="common">Giant reed</name>
    <name type="synonym">Donax arundinaceus</name>
    <dbReference type="NCBI Taxonomy" id="35708"/>
    <lineage>
        <taxon>Eukaryota</taxon>
        <taxon>Viridiplantae</taxon>
        <taxon>Streptophyta</taxon>
        <taxon>Embryophyta</taxon>
        <taxon>Tracheophyta</taxon>
        <taxon>Spermatophyta</taxon>
        <taxon>Magnoliopsida</taxon>
        <taxon>Liliopsida</taxon>
        <taxon>Poales</taxon>
        <taxon>Poaceae</taxon>
        <taxon>PACMAD clade</taxon>
        <taxon>Arundinoideae</taxon>
        <taxon>Arundineae</taxon>
        <taxon>Arundo</taxon>
    </lineage>
</organism>
<reference evidence="1" key="1">
    <citation type="submission" date="2014-09" db="EMBL/GenBank/DDBJ databases">
        <authorList>
            <person name="Magalhaes I.L.F."/>
            <person name="Oliveira U."/>
            <person name="Santos F.R."/>
            <person name="Vidigal T.H.D.A."/>
            <person name="Brescovit A.D."/>
            <person name="Santos A.J."/>
        </authorList>
    </citation>
    <scope>NUCLEOTIDE SEQUENCE</scope>
    <source>
        <tissue evidence="1">Shoot tissue taken approximately 20 cm above the soil surface</tissue>
    </source>
</reference>
<sequence length="50" mass="5977">MHQFLHHVQLEIRHLLCQLFLITLKEHCLTFNKSSYTMPSTSHLSSRKKL</sequence>
<evidence type="ECO:0000313" key="1">
    <source>
        <dbReference type="EMBL" id="JAE32377.1"/>
    </source>
</evidence>
<name>A0A0A9H6K3_ARUDO</name>
<accession>A0A0A9H6K3</accession>
<dbReference type="EMBL" id="GBRH01165519">
    <property type="protein sequence ID" value="JAE32377.1"/>
    <property type="molecule type" value="Transcribed_RNA"/>
</dbReference>
<proteinExistence type="predicted"/>
<protein>
    <submittedName>
        <fullName evidence="1">Uncharacterized protein</fullName>
    </submittedName>
</protein>